<evidence type="ECO:0000313" key="2">
    <source>
        <dbReference type="EMBL" id="KAF9701557.1"/>
    </source>
</evidence>
<keyword evidence="3" id="KW-1185">Reference proteome</keyword>
<keyword evidence="1" id="KW-0812">Transmembrane</keyword>
<feature type="transmembrane region" description="Helical" evidence="1">
    <location>
        <begin position="142"/>
        <end position="166"/>
    </location>
</feature>
<dbReference type="Proteomes" id="UP000651452">
    <property type="component" value="Unassembled WGS sequence"/>
</dbReference>
<proteinExistence type="predicted"/>
<keyword evidence="1" id="KW-1133">Transmembrane helix</keyword>
<comment type="caution">
    <text evidence="2">The sequence shown here is derived from an EMBL/GenBank/DDBJ whole genome shotgun (WGS) entry which is preliminary data.</text>
</comment>
<evidence type="ECO:0000313" key="3">
    <source>
        <dbReference type="Proteomes" id="UP000651452"/>
    </source>
</evidence>
<protein>
    <submittedName>
        <fullName evidence="2">Uncharacterized protein</fullName>
    </submittedName>
</protein>
<feature type="transmembrane region" description="Helical" evidence="1">
    <location>
        <begin position="86"/>
        <end position="107"/>
    </location>
</feature>
<name>A0A8H7MN69_9PLEO</name>
<reference evidence="2" key="2">
    <citation type="submission" date="2020-09" db="EMBL/GenBank/DDBJ databases">
        <title>Reference genome assembly for Australian Ascochyta lentis isolate Al4.</title>
        <authorList>
            <person name="Lee R.C."/>
            <person name="Farfan-Caceres L.M."/>
            <person name="Debler J.W."/>
            <person name="Williams A.H."/>
            <person name="Henares B.M."/>
        </authorList>
    </citation>
    <scope>NUCLEOTIDE SEQUENCE</scope>
    <source>
        <strain evidence="2">Al4</strain>
    </source>
</reference>
<gene>
    <name evidence="2" type="ORF">EKO04_000332</name>
</gene>
<dbReference type="OrthoDB" id="3766999at2759"/>
<evidence type="ECO:0000256" key="1">
    <source>
        <dbReference type="SAM" id="Phobius"/>
    </source>
</evidence>
<dbReference type="AlphaFoldDB" id="A0A8H7MN69"/>
<dbReference type="EMBL" id="RZGK01000002">
    <property type="protein sequence ID" value="KAF9701557.1"/>
    <property type="molecule type" value="Genomic_DNA"/>
</dbReference>
<accession>A0A8H7MN69</accession>
<sequence>MTAIAPPRPSPFASQAFDAAVAGTESLVEDWLKARKVLEIPESTMANSKKWYHGCIGGVPLPTLVKRLWTASGEGLRANRYRLPRWVYLTVFTMMWAAAVGQIAVAIPEALEASRDQWKNNQSKAYEGPVCGQLPVDRAYRILVRGAISGLPMLVTLTIFLFPALYKA</sequence>
<organism evidence="2 3">
    <name type="scientific">Ascochyta lentis</name>
    <dbReference type="NCBI Taxonomy" id="205686"/>
    <lineage>
        <taxon>Eukaryota</taxon>
        <taxon>Fungi</taxon>
        <taxon>Dikarya</taxon>
        <taxon>Ascomycota</taxon>
        <taxon>Pezizomycotina</taxon>
        <taxon>Dothideomycetes</taxon>
        <taxon>Pleosporomycetidae</taxon>
        <taxon>Pleosporales</taxon>
        <taxon>Pleosporineae</taxon>
        <taxon>Didymellaceae</taxon>
        <taxon>Ascochyta</taxon>
    </lineage>
</organism>
<keyword evidence="1" id="KW-0472">Membrane</keyword>
<reference evidence="2" key="1">
    <citation type="submission" date="2018-12" db="EMBL/GenBank/DDBJ databases">
        <authorList>
            <person name="Syme R.A."/>
            <person name="Farfan-Caceres L."/>
            <person name="Lichtenzveig J."/>
        </authorList>
    </citation>
    <scope>NUCLEOTIDE SEQUENCE</scope>
    <source>
        <strain evidence="2">Al4</strain>
    </source>
</reference>